<dbReference type="AlphaFoldDB" id="A0A9P1KBE5"/>
<feature type="domain" description="Inactive STAND" evidence="2">
    <location>
        <begin position="355"/>
        <end position="505"/>
    </location>
</feature>
<keyword evidence="1" id="KW-1133">Transmembrane helix</keyword>
<dbReference type="EMBL" id="FO818640">
    <property type="protein sequence ID" value="CDM92921.1"/>
    <property type="molecule type" value="Genomic_DNA"/>
</dbReference>
<evidence type="ECO:0000313" key="3">
    <source>
        <dbReference type="EMBL" id="CDM92921.1"/>
    </source>
</evidence>
<name>A0A9P1KBE5_9CYAN</name>
<dbReference type="Proteomes" id="UP000032946">
    <property type="component" value="Chromosome"/>
</dbReference>
<accession>A0A9P1KBE5</accession>
<feature type="transmembrane region" description="Helical" evidence="1">
    <location>
        <begin position="12"/>
        <end position="34"/>
    </location>
</feature>
<dbReference type="RefSeq" id="WP_008056838.1">
    <property type="nucleotide sequence ID" value="NZ_FO818640.1"/>
</dbReference>
<organism evidence="3 4">
    <name type="scientific">Limnospira indica PCC 8005</name>
    <dbReference type="NCBI Taxonomy" id="376219"/>
    <lineage>
        <taxon>Bacteria</taxon>
        <taxon>Bacillati</taxon>
        <taxon>Cyanobacteriota</taxon>
        <taxon>Cyanophyceae</taxon>
        <taxon>Oscillatoriophycideae</taxon>
        <taxon>Oscillatoriales</taxon>
        <taxon>Sirenicapillariaceae</taxon>
        <taxon>Limnospira</taxon>
    </lineage>
</organism>
<protein>
    <recommendedName>
        <fullName evidence="2">Inactive STAND domain-containing protein</fullName>
    </recommendedName>
</protein>
<reference evidence="3 4" key="1">
    <citation type="submission" date="2014-02" db="EMBL/GenBank/DDBJ databases">
        <authorList>
            <person name="Genoscope - CEA"/>
        </authorList>
    </citation>
    <scope>NUCLEOTIDE SEQUENCE [LARGE SCALE GENOMIC DNA]</scope>
    <source>
        <strain evidence="3 4">PCC 8005</strain>
    </source>
</reference>
<keyword evidence="1" id="KW-0472">Membrane</keyword>
<sequence>MTIGRSLCRVAIYGGICFGASVLLPELAIPVAFLSTEKGQDILTKVGEMISDVTAGNTANAIDNFDRSRGSDYVRLENEDLIRVCGKAIAQIIHLAAQNSNNPYSKHLKMIAAKATENWVELARFEFAQSKYKQLTEGEIPLIITPTEEGLTQAKILTVEEWRNILAKLDLKAVDSAKGVDLPSYIRQDVAELLQKEFPRVLREALKQDFKADGKAFAGLMIQLITVIGQQVAQQGEIALISLAKLEQIEQQLTGTEQEIQELFIDISDRMQTGFEQLCHEFGLLETNINKNLQTIRESLVEIKEDTTVIRQNTTEIKESLASMQDEVSELRQDIKSLNQPHPRETTEEKLLKALLNLDYDKQANLFKEFVENHQIGACLVHGSCESAPRWLLNRLIRNVPNGNTSNYVKQIKFSRRINTSSLERLFQEISRKICRVQTSSVAAIYEKILEVWQSQTVILIFENTQEVEESYLEAFLQEFWQPLAELASQKGTTDKNKSLLLFLLDEDGYTNDWNITYTQDPTSELIPKTMIKFMEIQPIKPRQLSSWLELDICARNLLQYSDRLVDEVFRESQNGLHQYILEKICCLCQIEWEDYVSTWMKY</sequence>
<keyword evidence="1" id="KW-0812">Transmembrane</keyword>
<keyword evidence="4" id="KW-1185">Reference proteome</keyword>
<gene>
    <name evidence="3" type="ORF">ARTHRO_10594</name>
</gene>
<dbReference type="InterPro" id="IPR045475">
    <property type="entry name" value="iSTAND"/>
</dbReference>
<dbReference type="Pfam" id="PF19995">
    <property type="entry name" value="iSTAND"/>
    <property type="match status" value="1"/>
</dbReference>
<evidence type="ECO:0000256" key="1">
    <source>
        <dbReference type="SAM" id="Phobius"/>
    </source>
</evidence>
<proteinExistence type="predicted"/>
<evidence type="ECO:0000313" key="4">
    <source>
        <dbReference type="Proteomes" id="UP000032946"/>
    </source>
</evidence>
<evidence type="ECO:0000259" key="2">
    <source>
        <dbReference type="Pfam" id="PF19995"/>
    </source>
</evidence>